<reference evidence="1 2" key="1">
    <citation type="journal article" date="2022" name="Nat. Ecol. Evol.">
        <title>A masculinizing supergene underlies an exaggerated male reproductive morph in a spider.</title>
        <authorList>
            <person name="Hendrickx F."/>
            <person name="De Corte Z."/>
            <person name="Sonet G."/>
            <person name="Van Belleghem S.M."/>
            <person name="Kostlbacher S."/>
            <person name="Vangestel C."/>
        </authorList>
    </citation>
    <scope>NUCLEOTIDE SEQUENCE [LARGE SCALE GENOMIC DNA]</scope>
    <source>
        <strain evidence="1">W744_W776</strain>
    </source>
</reference>
<proteinExistence type="predicted"/>
<dbReference type="Proteomes" id="UP000827092">
    <property type="component" value="Unassembled WGS sequence"/>
</dbReference>
<evidence type="ECO:0000313" key="2">
    <source>
        <dbReference type="Proteomes" id="UP000827092"/>
    </source>
</evidence>
<name>A0AAV6UX87_9ARAC</name>
<accession>A0AAV6UX87</accession>
<protein>
    <recommendedName>
        <fullName evidence="3">Ferritin</fullName>
    </recommendedName>
</protein>
<evidence type="ECO:0000313" key="1">
    <source>
        <dbReference type="EMBL" id="KAG8187966.1"/>
    </source>
</evidence>
<organism evidence="1 2">
    <name type="scientific">Oedothorax gibbosus</name>
    <dbReference type="NCBI Taxonomy" id="931172"/>
    <lineage>
        <taxon>Eukaryota</taxon>
        <taxon>Metazoa</taxon>
        <taxon>Ecdysozoa</taxon>
        <taxon>Arthropoda</taxon>
        <taxon>Chelicerata</taxon>
        <taxon>Arachnida</taxon>
        <taxon>Araneae</taxon>
        <taxon>Araneomorphae</taxon>
        <taxon>Entelegynae</taxon>
        <taxon>Araneoidea</taxon>
        <taxon>Linyphiidae</taxon>
        <taxon>Erigoninae</taxon>
        <taxon>Oedothorax</taxon>
    </lineage>
</organism>
<evidence type="ECO:0008006" key="3">
    <source>
        <dbReference type="Google" id="ProtNLM"/>
    </source>
</evidence>
<sequence length="92" mass="10263">MLKERGHAEKLQNILATARKNFVKENSLCENCLRSHPGAVAQVPIAGDATNLTTRSCTRIRPKSKQHLVIHKSLNQRLHLISHAIHLVAKSL</sequence>
<dbReference type="EMBL" id="JAFNEN010000253">
    <property type="protein sequence ID" value="KAG8187966.1"/>
    <property type="molecule type" value="Genomic_DNA"/>
</dbReference>
<comment type="caution">
    <text evidence="1">The sequence shown here is derived from an EMBL/GenBank/DDBJ whole genome shotgun (WGS) entry which is preliminary data.</text>
</comment>
<keyword evidence="2" id="KW-1185">Reference proteome</keyword>
<dbReference type="AlphaFoldDB" id="A0AAV6UX87"/>
<gene>
    <name evidence="1" type="ORF">JTE90_025734</name>
</gene>